<dbReference type="EMBL" id="LZLR01000004">
    <property type="protein sequence ID" value="OBK27256.1"/>
    <property type="molecule type" value="Genomic_DNA"/>
</dbReference>
<evidence type="ECO:0000313" key="3">
    <source>
        <dbReference type="Proteomes" id="UP000093819"/>
    </source>
</evidence>
<feature type="signal peptide" evidence="1">
    <location>
        <begin position="1"/>
        <end position="31"/>
    </location>
</feature>
<reference evidence="2 3" key="1">
    <citation type="submission" date="2016-06" db="EMBL/GenBank/DDBJ databases">
        <authorList>
            <person name="Kjaerup R.B."/>
            <person name="Dalgaard T.S."/>
            <person name="Juul-Madsen H.R."/>
        </authorList>
    </citation>
    <scope>NUCLEOTIDE SEQUENCE [LARGE SCALE GENOMIC DNA]</scope>
    <source>
        <strain evidence="2 3">1245335.1</strain>
    </source>
</reference>
<dbReference type="RefSeq" id="WP_155768056.1">
    <property type="nucleotide sequence ID" value="NZ_LZLR01000004.1"/>
</dbReference>
<proteinExistence type="predicted"/>
<dbReference type="Proteomes" id="UP000093819">
    <property type="component" value="Unassembled WGS sequence"/>
</dbReference>
<evidence type="ECO:0000313" key="2">
    <source>
        <dbReference type="EMBL" id="OBK27256.1"/>
    </source>
</evidence>
<feature type="chain" id="PRO_5008327354" evidence="1">
    <location>
        <begin position="32"/>
        <end position="118"/>
    </location>
</feature>
<protein>
    <submittedName>
        <fullName evidence="2">Uncharacterized protein</fullName>
    </submittedName>
</protein>
<gene>
    <name evidence="2" type="ORF">A5635_11870</name>
</gene>
<keyword evidence="1" id="KW-0732">Signal</keyword>
<dbReference type="AlphaFoldDB" id="A0A1A3NZ85"/>
<organism evidence="2 3">
    <name type="scientific">Mycobacterium asiaticum</name>
    <dbReference type="NCBI Taxonomy" id="1790"/>
    <lineage>
        <taxon>Bacteria</taxon>
        <taxon>Bacillati</taxon>
        <taxon>Actinomycetota</taxon>
        <taxon>Actinomycetes</taxon>
        <taxon>Mycobacteriales</taxon>
        <taxon>Mycobacteriaceae</taxon>
        <taxon>Mycobacterium</taxon>
    </lineage>
</organism>
<evidence type="ECO:0000256" key="1">
    <source>
        <dbReference type="SAM" id="SignalP"/>
    </source>
</evidence>
<dbReference type="OrthoDB" id="4734722at2"/>
<accession>A0A1A3NZ85</accession>
<name>A0A1A3NZ85_MYCAS</name>
<comment type="caution">
    <text evidence="2">The sequence shown here is derived from an EMBL/GenBank/DDBJ whole genome shotgun (WGS) entry which is preliminary data.</text>
</comment>
<sequence length="118" mass="12227">MREWGMRARKWLAATALATGLLAAATGTAHAGGAAAPVGFWITGNGSEQLLVSQSGCSLANGAGIPTTSGPCSWNASSNGGILTIISSQTRRPAPVYFNVLWVNQSTITVEGDVFYRQ</sequence>